<evidence type="ECO:0000256" key="1">
    <source>
        <dbReference type="ARBA" id="ARBA00004123"/>
    </source>
</evidence>
<comment type="subunit">
    <text evidence="9">Component of the Mediator complex.</text>
</comment>
<dbReference type="InterPro" id="IPR016612">
    <property type="entry name" value="Mediator_Med6_fun"/>
</dbReference>
<sequence>MNITPLDELQWKSPEWIQVFGLRTENVLDYFAESPFFDKTSNNQVIKMQRQFSQLNDPNGNVNMAQNIINLSDGKNANLEDEFAYVDSARRQILFKYPMYMQLEEELTKLDGTEYVLSSVREPDFWTIRKQRRLNNSSVGSSKGPKIIPLQDYYIIGANVYQSPTIFKIVQSRLMSTSYHLNSTLESLYDLIEFQPSQGVHYKVPIDTSTTTPAAPNGNNAGGGSNKDSVRPTGGANMATVPSTTNVNMTVNTMGTGGQTVENGTGRAGNGNMGITTEMLDKLMVTSIRSTPNYI</sequence>
<dbReference type="GO" id="GO:0016592">
    <property type="term" value="C:mediator complex"/>
    <property type="evidence" value="ECO:0007669"/>
    <property type="project" value="InterPro"/>
</dbReference>
<comment type="subcellular location">
    <subcellularLocation>
        <location evidence="1 9">Nucleus</location>
    </subcellularLocation>
</comment>
<keyword evidence="4 9" id="KW-0805">Transcription regulation</keyword>
<evidence type="ECO:0000313" key="12">
    <source>
        <dbReference type="Proteomes" id="UP001161438"/>
    </source>
</evidence>
<evidence type="ECO:0000256" key="4">
    <source>
        <dbReference type="ARBA" id="ARBA00023015"/>
    </source>
</evidence>
<dbReference type="InterPro" id="IPR007018">
    <property type="entry name" value="Mediator_Med6"/>
</dbReference>
<evidence type="ECO:0000256" key="6">
    <source>
        <dbReference type="ARBA" id="ARBA00023163"/>
    </source>
</evidence>
<dbReference type="RefSeq" id="XP_056082550.1">
    <property type="nucleotide sequence ID" value="XM_056222905.1"/>
</dbReference>
<comment type="function">
    <text evidence="9">Component of the Mediator complex, a coactivator involved in the regulated transcription of nearly all RNA polymerase II-dependent genes. Mediator functions as a bridge to convey information from gene-specific regulatory proteins to the basal RNA polymerase II transcription machinery.</text>
</comment>
<organism evidence="11 12">
    <name type="scientific">Saccharomyces mikatae IFO 1815</name>
    <dbReference type="NCBI Taxonomy" id="226126"/>
    <lineage>
        <taxon>Eukaryota</taxon>
        <taxon>Fungi</taxon>
        <taxon>Dikarya</taxon>
        <taxon>Ascomycota</taxon>
        <taxon>Saccharomycotina</taxon>
        <taxon>Saccharomycetes</taxon>
        <taxon>Saccharomycetales</taxon>
        <taxon>Saccharomycetaceae</taxon>
        <taxon>Saccharomyces</taxon>
    </lineage>
</organism>
<dbReference type="GeneID" id="80918646"/>
<evidence type="ECO:0000256" key="8">
    <source>
        <dbReference type="ARBA" id="ARBA00031259"/>
    </source>
</evidence>
<dbReference type="PIRSF" id="PIRSF013286">
    <property type="entry name" value="MED6_fungi"/>
    <property type="match status" value="1"/>
</dbReference>
<dbReference type="Proteomes" id="UP001161438">
    <property type="component" value="Chromosome 8"/>
</dbReference>
<dbReference type="Gene3D" id="3.10.450.580">
    <property type="entry name" value="Mediator complex, subunit Med6"/>
    <property type="match status" value="1"/>
</dbReference>
<feature type="compositionally biased region" description="Low complexity" evidence="10">
    <location>
        <begin position="208"/>
        <end position="219"/>
    </location>
</feature>
<protein>
    <recommendedName>
        <fullName evidence="3 9">Mediator of RNA polymerase II transcription subunit 6</fullName>
    </recommendedName>
    <alternativeName>
        <fullName evidence="8 9">Mediator complex subunit 6</fullName>
    </alternativeName>
</protein>
<evidence type="ECO:0000256" key="7">
    <source>
        <dbReference type="ARBA" id="ARBA00023242"/>
    </source>
</evidence>
<evidence type="ECO:0000256" key="5">
    <source>
        <dbReference type="ARBA" id="ARBA00023159"/>
    </source>
</evidence>
<comment type="similarity">
    <text evidence="2 9">Belongs to the Mediator complex subunit 6 family.</text>
</comment>
<keyword evidence="12" id="KW-1185">Reference proteome</keyword>
<dbReference type="GO" id="GO:0003712">
    <property type="term" value="F:transcription coregulator activity"/>
    <property type="evidence" value="ECO:0007669"/>
    <property type="project" value="InterPro"/>
</dbReference>
<dbReference type="AlphaFoldDB" id="A0AA35NIP0"/>
<evidence type="ECO:0000313" key="11">
    <source>
        <dbReference type="EMBL" id="CAI4039435.1"/>
    </source>
</evidence>
<name>A0AA35NIP0_SACMI</name>
<evidence type="ECO:0000256" key="9">
    <source>
        <dbReference type="PIRNR" id="PIRNR013286"/>
    </source>
</evidence>
<evidence type="ECO:0000256" key="10">
    <source>
        <dbReference type="SAM" id="MobiDB-lite"/>
    </source>
</evidence>
<feature type="region of interest" description="Disordered" evidence="10">
    <location>
        <begin position="208"/>
        <end position="229"/>
    </location>
</feature>
<evidence type="ECO:0000256" key="3">
    <source>
        <dbReference type="ARBA" id="ARBA00020634"/>
    </source>
</evidence>
<reference evidence="11" key="1">
    <citation type="submission" date="2022-10" db="EMBL/GenBank/DDBJ databases">
        <authorList>
            <person name="Byrne P K."/>
        </authorList>
    </citation>
    <scope>NUCLEOTIDE SEQUENCE</scope>
    <source>
        <strain evidence="11">IFO1815</strain>
    </source>
</reference>
<dbReference type="InterPro" id="IPR038566">
    <property type="entry name" value="Mediator_Med6_sf"/>
</dbReference>
<accession>A0AA35NIP0</accession>
<dbReference type="Pfam" id="PF04934">
    <property type="entry name" value="Med6"/>
    <property type="match status" value="1"/>
</dbReference>
<dbReference type="GO" id="GO:0006357">
    <property type="term" value="P:regulation of transcription by RNA polymerase II"/>
    <property type="evidence" value="ECO:0007669"/>
    <property type="project" value="InterPro"/>
</dbReference>
<evidence type="ECO:0000256" key="2">
    <source>
        <dbReference type="ARBA" id="ARBA00007526"/>
    </source>
</evidence>
<dbReference type="PANTHER" id="PTHR13104">
    <property type="entry name" value="MED-6-RELATED"/>
    <property type="match status" value="1"/>
</dbReference>
<keyword evidence="6 9" id="KW-0804">Transcription</keyword>
<dbReference type="EMBL" id="OX365764">
    <property type="protein sequence ID" value="CAI4039435.1"/>
    <property type="molecule type" value="Genomic_DNA"/>
</dbReference>
<keyword evidence="5 9" id="KW-0010">Activator</keyword>
<proteinExistence type="inferred from homology"/>
<keyword evidence="7 9" id="KW-0539">Nucleus</keyword>
<gene>
    <name evidence="11" type="primary">SMKI08G1010</name>
    <name evidence="11" type="ORF">SMKI_08G1010</name>
</gene>